<feature type="transmembrane region" description="Helical" evidence="1">
    <location>
        <begin position="96"/>
        <end position="114"/>
    </location>
</feature>
<accession>A0A226DQR4</accession>
<keyword evidence="1" id="KW-1133">Transmembrane helix</keyword>
<feature type="transmembrane region" description="Helical" evidence="1">
    <location>
        <begin position="237"/>
        <end position="257"/>
    </location>
</feature>
<keyword evidence="3" id="KW-1185">Reference proteome</keyword>
<evidence type="ECO:0000313" key="2">
    <source>
        <dbReference type="EMBL" id="OXA47865.1"/>
    </source>
</evidence>
<comment type="caution">
    <text evidence="2">The sequence shown here is derived from an EMBL/GenBank/DDBJ whole genome shotgun (WGS) entry which is preliminary data.</text>
</comment>
<dbReference type="AlphaFoldDB" id="A0A226DQR4"/>
<dbReference type="Proteomes" id="UP000198287">
    <property type="component" value="Unassembled WGS sequence"/>
</dbReference>
<keyword evidence="1" id="KW-0472">Membrane</keyword>
<gene>
    <name evidence="2" type="ORF">Fcan01_17059</name>
</gene>
<feature type="transmembrane region" description="Helical" evidence="1">
    <location>
        <begin position="159"/>
        <end position="183"/>
    </location>
</feature>
<organism evidence="2 3">
    <name type="scientific">Folsomia candida</name>
    <name type="common">Springtail</name>
    <dbReference type="NCBI Taxonomy" id="158441"/>
    <lineage>
        <taxon>Eukaryota</taxon>
        <taxon>Metazoa</taxon>
        <taxon>Ecdysozoa</taxon>
        <taxon>Arthropoda</taxon>
        <taxon>Hexapoda</taxon>
        <taxon>Collembola</taxon>
        <taxon>Entomobryomorpha</taxon>
        <taxon>Isotomoidea</taxon>
        <taxon>Isotomidae</taxon>
        <taxon>Proisotominae</taxon>
        <taxon>Folsomia</taxon>
    </lineage>
</organism>
<feature type="transmembrane region" description="Helical" evidence="1">
    <location>
        <begin position="54"/>
        <end position="76"/>
    </location>
</feature>
<protein>
    <submittedName>
        <fullName evidence="2">Uncharacterized protein</fullName>
    </submittedName>
</protein>
<feature type="transmembrane region" description="Helical" evidence="1">
    <location>
        <begin position="290"/>
        <end position="311"/>
    </location>
</feature>
<proteinExistence type="predicted"/>
<dbReference type="EMBL" id="LNIX01000012">
    <property type="protein sequence ID" value="OXA47865.1"/>
    <property type="molecule type" value="Genomic_DNA"/>
</dbReference>
<sequence length="422" mass="49130">MRRTEQTQNVGRVPLLQLLFVTYYPFGYKPCVEIVMDQRGTVCIRKTKRKFEKILKFVPIVCLFLGWFLCGFALVLVVKESKTYFDVVMNPVVGTWGIGVVLLQMGMIVYKVWIFDGIDVSVKMANEMLTIERELRADFEELAAQRPRGWKYSPIRFQFLDWFTIILYFCSPILLIGVVSVGAEPFLFLVTHTANFYPFLEHIWLPGYAKMFQIIIFFFIIWPVYNFIFYELVRMMLFLFSLLVNVGAKTFSILHSLKKKQICKSGLFLHKAYYSRVRIISQSVEPALKITLFVILTSFGLVTCATTFIVVRLHRKFRIGMTLFDGYISVNFLFLLGEVLTKFGRCDDVCKKFLRGCKNSEVLSKISRKERRAYLKEVASMQRLVLEVGVGQFTLARIKKGSKAKIMFYIFERIVNVLIAFR</sequence>
<reference evidence="2 3" key="1">
    <citation type="submission" date="2015-12" db="EMBL/GenBank/DDBJ databases">
        <title>The genome of Folsomia candida.</title>
        <authorList>
            <person name="Faddeeva A."/>
            <person name="Derks M.F."/>
            <person name="Anvar Y."/>
            <person name="Smit S."/>
            <person name="Van Straalen N."/>
            <person name="Roelofs D."/>
        </authorList>
    </citation>
    <scope>NUCLEOTIDE SEQUENCE [LARGE SCALE GENOMIC DNA]</scope>
    <source>
        <strain evidence="2 3">VU population</strain>
        <tissue evidence="2">Whole body</tissue>
    </source>
</reference>
<name>A0A226DQR4_FOLCA</name>
<evidence type="ECO:0000313" key="3">
    <source>
        <dbReference type="Proteomes" id="UP000198287"/>
    </source>
</evidence>
<feature type="transmembrane region" description="Helical" evidence="1">
    <location>
        <begin position="203"/>
        <end position="225"/>
    </location>
</feature>
<keyword evidence="1" id="KW-0812">Transmembrane</keyword>
<evidence type="ECO:0000256" key="1">
    <source>
        <dbReference type="SAM" id="Phobius"/>
    </source>
</evidence>